<evidence type="ECO:0000313" key="2">
    <source>
        <dbReference type="Proteomes" id="UP000474718"/>
    </source>
</evidence>
<comment type="caution">
    <text evidence="1">The sequence shown here is derived from an EMBL/GenBank/DDBJ whole genome shotgun (WGS) entry which is preliminary data.</text>
</comment>
<name>A0ABW9WV85_9FIRM</name>
<accession>A0ABW9WV85</accession>
<dbReference type="EMBL" id="WWVX01000005">
    <property type="protein sequence ID" value="MZL69705.1"/>
    <property type="molecule type" value="Genomic_DNA"/>
</dbReference>
<keyword evidence="2" id="KW-1185">Reference proteome</keyword>
<sequence>MDKNDRLTAPKRAIEKWGKEAQIRQCMEECAELIQALNKYLRAEGSKDIYLTEEAMVHARKEIADVSVMLDQMEEIFGDSWDEYLAATDHLVELLADGKGEQ</sequence>
<proteinExistence type="predicted"/>
<dbReference type="RefSeq" id="WP_161213440.1">
    <property type="nucleotide sequence ID" value="NZ_WWVX01000005.1"/>
</dbReference>
<dbReference type="CDD" id="cd11539">
    <property type="entry name" value="NTP-PPase_u2"/>
    <property type="match status" value="1"/>
</dbReference>
<reference evidence="1 2" key="1">
    <citation type="journal article" date="2019" name="Nat. Med.">
        <title>A library of human gut bacterial isolates paired with longitudinal multiomics data enables mechanistic microbiome research.</title>
        <authorList>
            <person name="Poyet M."/>
            <person name="Groussin M."/>
            <person name="Gibbons S.M."/>
            <person name="Avila-Pacheco J."/>
            <person name="Jiang X."/>
            <person name="Kearney S.M."/>
            <person name="Perrotta A.R."/>
            <person name="Berdy B."/>
            <person name="Zhao S."/>
            <person name="Lieberman T.D."/>
            <person name="Swanson P.K."/>
            <person name="Smith M."/>
            <person name="Roesemann S."/>
            <person name="Alexander J.E."/>
            <person name="Rich S.A."/>
            <person name="Livny J."/>
            <person name="Vlamakis H."/>
            <person name="Clish C."/>
            <person name="Bullock K."/>
            <person name="Deik A."/>
            <person name="Scott J."/>
            <person name="Pierce K.A."/>
            <person name="Xavier R.J."/>
            <person name="Alm E.J."/>
        </authorList>
    </citation>
    <scope>NUCLEOTIDE SEQUENCE [LARGE SCALE GENOMIC DNA]</scope>
    <source>
        <strain evidence="1 2">BIOML-A2</strain>
    </source>
</reference>
<evidence type="ECO:0000313" key="1">
    <source>
        <dbReference type="EMBL" id="MZL69705.1"/>
    </source>
</evidence>
<dbReference type="Proteomes" id="UP000474718">
    <property type="component" value="Unassembled WGS sequence"/>
</dbReference>
<gene>
    <name evidence="1" type="ORF">GT747_08050</name>
</gene>
<protein>
    <submittedName>
        <fullName evidence="1">Uncharacterized protein</fullName>
    </submittedName>
</protein>
<organism evidence="1 2">
    <name type="scientific">Bittarella massiliensis</name>
    <name type="common">ex Durand et al. 2017</name>
    <dbReference type="NCBI Taxonomy" id="1720313"/>
    <lineage>
        <taxon>Bacteria</taxon>
        <taxon>Bacillati</taxon>
        <taxon>Bacillota</taxon>
        <taxon>Clostridia</taxon>
        <taxon>Eubacteriales</taxon>
        <taxon>Oscillospiraceae</taxon>
        <taxon>Bittarella (ex Durand et al. 2017)</taxon>
    </lineage>
</organism>